<reference evidence="6 7" key="1">
    <citation type="submission" date="2016-05" db="EMBL/GenBank/DDBJ databases">
        <authorList>
            <person name="Sharaf H."/>
        </authorList>
    </citation>
    <scope>NUCLEOTIDE SEQUENCE [LARGE SCALE GENOMIC DNA]</scope>
    <source>
        <strain evidence="6 7">H</strain>
    </source>
</reference>
<organism evidence="5 7">
    <name type="scientific">Plasmodium knowlesi (strain H)</name>
    <dbReference type="NCBI Taxonomy" id="5851"/>
    <lineage>
        <taxon>Eukaryota</taxon>
        <taxon>Sar</taxon>
        <taxon>Alveolata</taxon>
        <taxon>Apicomplexa</taxon>
        <taxon>Aconoidasida</taxon>
        <taxon>Haemosporida</taxon>
        <taxon>Plasmodiidae</taxon>
        <taxon>Plasmodium</taxon>
        <taxon>Plasmodium (Plasmodium)</taxon>
    </lineage>
</organism>
<reference evidence="5" key="2">
    <citation type="submission" date="2016-05" db="EMBL/GenBank/DDBJ databases">
        <authorList>
            <person name="Lavstsen T."/>
            <person name="Jespersen J.S."/>
        </authorList>
    </citation>
    <scope>NUCLEOTIDE SEQUENCE [LARGE SCALE GENOMIC DNA]</scope>
</reference>
<feature type="transmembrane region" description="Helical" evidence="2">
    <location>
        <begin position="41"/>
        <end position="60"/>
    </location>
</feature>
<dbReference type="Gene3D" id="6.10.280.180">
    <property type="entry name" value="Plasmodium RESA, N-terminal helical domain"/>
    <property type="match status" value="1"/>
</dbReference>
<dbReference type="InterPro" id="IPR044885">
    <property type="entry name" value="PRESA_N_sf"/>
</dbReference>
<proteinExistence type="predicted"/>
<feature type="compositionally biased region" description="Low complexity" evidence="1">
    <location>
        <begin position="89"/>
        <end position="100"/>
    </location>
</feature>
<keyword evidence="2" id="KW-0812">Transmembrane</keyword>
<evidence type="ECO:0000256" key="2">
    <source>
        <dbReference type="SAM" id="Phobius"/>
    </source>
</evidence>
<evidence type="ECO:0000256" key="1">
    <source>
        <dbReference type="SAM" id="MobiDB-lite"/>
    </source>
</evidence>
<dbReference type="Pfam" id="PF09687">
    <property type="entry name" value="PRESAN"/>
    <property type="match status" value="1"/>
</dbReference>
<dbReference type="AlphaFoldDB" id="A0A1A7VX66"/>
<feature type="region of interest" description="Disordered" evidence="1">
    <location>
        <begin position="1"/>
        <end position="32"/>
    </location>
</feature>
<feature type="domain" description="Plasmodium RESA N-terminal" evidence="3">
    <location>
        <begin position="160"/>
        <end position="279"/>
    </location>
</feature>
<evidence type="ECO:0000313" key="5">
    <source>
        <dbReference type="EMBL" id="SBO26708.1"/>
    </source>
</evidence>
<feature type="compositionally biased region" description="Polar residues" evidence="1">
    <location>
        <begin position="1"/>
        <end position="11"/>
    </location>
</feature>
<evidence type="ECO:0000313" key="4">
    <source>
        <dbReference type="EMBL" id="SBO24342.1"/>
    </source>
</evidence>
<dbReference type="PANTHER" id="PTHR36193">
    <property type="entry name" value="PHISTB DOMAIN-CONTAINING RESA-LIKE PROTEIN 1"/>
    <property type="match status" value="1"/>
</dbReference>
<name>A0A1A7VX66_PLAKH</name>
<dbReference type="VEuPathDB" id="PlasmoDB:PKNH_1247600"/>
<accession>A0A1A7VX66</accession>
<keyword evidence="2" id="KW-1133">Transmembrane helix</keyword>
<dbReference type="NCBIfam" id="TIGR01639">
    <property type="entry name" value="P_fal_TIGR01639"/>
    <property type="match status" value="1"/>
</dbReference>
<keyword evidence="2" id="KW-0472">Membrane</keyword>
<dbReference type="PANTHER" id="PTHR36193:SF23">
    <property type="entry name" value="PHISTB DOMAIN-CONTAINING RESA-LIKE PROTEIN 1"/>
    <property type="match status" value="1"/>
</dbReference>
<dbReference type="InterPro" id="IPR019111">
    <property type="entry name" value="PRESA_N"/>
</dbReference>
<evidence type="ECO:0000313" key="6">
    <source>
        <dbReference type="Proteomes" id="UP000182128"/>
    </source>
</evidence>
<evidence type="ECO:0000259" key="3">
    <source>
        <dbReference type="Pfam" id="PF09687"/>
    </source>
</evidence>
<dbReference type="EMBL" id="CWHQ02000011">
    <property type="protein sequence ID" value="SBO24342.1"/>
    <property type="molecule type" value="Genomic_DNA"/>
</dbReference>
<dbReference type="OrthoDB" id="376477at2759"/>
<dbReference type="InterPro" id="IPR006526">
    <property type="entry name" value="Export_prot_PHISTa/b/c"/>
</dbReference>
<feature type="region of interest" description="Disordered" evidence="1">
    <location>
        <begin position="85"/>
        <end position="113"/>
    </location>
</feature>
<evidence type="ECO:0000313" key="7">
    <source>
        <dbReference type="Proteomes" id="UP000182142"/>
    </source>
</evidence>
<protein>
    <recommendedName>
        <fullName evidence="3">Plasmodium RESA N-terminal domain-containing protein</fullName>
    </recommendedName>
</protein>
<gene>
    <name evidence="4" type="ORF">PKNA1_C2_1247600</name>
    <name evidence="5" type="ORF">PKNA1_H1_1247600</name>
</gene>
<dbReference type="EMBL" id="CWHR02000009">
    <property type="protein sequence ID" value="SBO26708.1"/>
    <property type="molecule type" value="Genomic_DNA"/>
</dbReference>
<sequence length="298" mass="34317">MASFNESNSASADKLSAKNNRRSDESSAGKKNSGGLNFRRFFFPSCSVSLLVVAIYMLLLKITPLDSKVISQIQARNLSEINENKCLRNGNSDKNAGSSDSDSDDDILSGFDGMDLDENEEADDLDFHQNEEEKYDGKFDLCNVDVPGLMEAEIIFNSDVTKEELEELINNMEEMPSKNEIVKMWKRAYALEGQEFYEMINGLFEYFKELSEKHKVEEEYAGLQWSNIMSIFCDILTEKEEYYINLFYDLVMKNKLTKEEFVNFMKNCKKESAELRESLRIFGKSELDEKMIPKESEN</sequence>
<dbReference type="Proteomes" id="UP000182128">
    <property type="component" value="Unassembled WGS sequence"/>
</dbReference>
<dbReference type="Proteomes" id="UP000182142">
    <property type="component" value="Unassembled WGS sequence"/>
</dbReference>